<dbReference type="EMBL" id="CADCTG010000185">
    <property type="protein sequence ID" value="CAA9257698.1"/>
    <property type="molecule type" value="Genomic_DNA"/>
</dbReference>
<dbReference type="InterPro" id="IPR000700">
    <property type="entry name" value="PAS-assoc_C"/>
</dbReference>
<protein>
    <recommendedName>
        <fullName evidence="2">histidine kinase</fullName>
        <ecNumber evidence="2">2.7.13.3</ecNumber>
    </recommendedName>
</protein>
<evidence type="ECO:0000256" key="8">
    <source>
        <dbReference type="ARBA" id="ARBA00023026"/>
    </source>
</evidence>
<proteinExistence type="predicted"/>
<keyword evidence="4" id="KW-0808">Transferase</keyword>
<comment type="catalytic activity">
    <reaction evidence="1">
        <text>ATP + protein L-histidine = ADP + protein N-phospho-L-histidine.</text>
        <dbReference type="EC" id="2.7.13.3"/>
    </reaction>
</comment>
<feature type="domain" description="PAC" evidence="9">
    <location>
        <begin position="88"/>
        <end position="139"/>
    </location>
</feature>
<evidence type="ECO:0000256" key="3">
    <source>
        <dbReference type="ARBA" id="ARBA00022553"/>
    </source>
</evidence>
<keyword evidence="3" id="KW-0597">Phosphoprotein</keyword>
<dbReference type="AlphaFoldDB" id="A0A6J4INF0"/>
<dbReference type="SUPFAM" id="SSF55785">
    <property type="entry name" value="PYP-like sensor domain (PAS domain)"/>
    <property type="match status" value="1"/>
</dbReference>
<dbReference type="CDD" id="cd00130">
    <property type="entry name" value="PAS"/>
    <property type="match status" value="1"/>
</dbReference>
<dbReference type="InterPro" id="IPR000014">
    <property type="entry name" value="PAS"/>
</dbReference>
<gene>
    <name evidence="10" type="ORF">AVDCRST_MAG08-2467</name>
</gene>
<dbReference type="InterPro" id="IPR013656">
    <property type="entry name" value="PAS_4"/>
</dbReference>
<organism evidence="10">
    <name type="scientific">uncultured Acetobacteraceae bacterium</name>
    <dbReference type="NCBI Taxonomy" id="169975"/>
    <lineage>
        <taxon>Bacteria</taxon>
        <taxon>Pseudomonadati</taxon>
        <taxon>Pseudomonadota</taxon>
        <taxon>Alphaproteobacteria</taxon>
        <taxon>Acetobacterales</taxon>
        <taxon>Acetobacteraceae</taxon>
        <taxon>environmental samples</taxon>
    </lineage>
</organism>
<reference evidence="10" key="1">
    <citation type="submission" date="2020-02" db="EMBL/GenBank/DDBJ databases">
        <authorList>
            <person name="Meier V. D."/>
        </authorList>
    </citation>
    <scope>NUCLEOTIDE SEQUENCE</scope>
    <source>
        <strain evidence="10">AVDCRST_MAG08</strain>
    </source>
</reference>
<dbReference type="Gene3D" id="3.30.450.20">
    <property type="entry name" value="PAS domain"/>
    <property type="match status" value="1"/>
</dbReference>
<dbReference type="PANTHER" id="PTHR41523:SF8">
    <property type="entry name" value="ETHYLENE RESPONSE SENSOR PROTEIN"/>
    <property type="match status" value="1"/>
</dbReference>
<keyword evidence="5" id="KW-0547">Nucleotide-binding</keyword>
<dbReference type="GO" id="GO:0004673">
    <property type="term" value="F:protein histidine kinase activity"/>
    <property type="evidence" value="ECO:0007669"/>
    <property type="project" value="UniProtKB-EC"/>
</dbReference>
<keyword evidence="6" id="KW-0418">Kinase</keyword>
<dbReference type="InterPro" id="IPR011495">
    <property type="entry name" value="Sig_transdc_His_kin_sub2_dim/P"/>
</dbReference>
<evidence type="ECO:0000313" key="10">
    <source>
        <dbReference type="EMBL" id="CAA9257698.1"/>
    </source>
</evidence>
<keyword evidence="7" id="KW-0067">ATP-binding</keyword>
<name>A0A6J4INF0_9PROT</name>
<evidence type="ECO:0000256" key="1">
    <source>
        <dbReference type="ARBA" id="ARBA00000085"/>
    </source>
</evidence>
<dbReference type="SMART" id="SM00091">
    <property type="entry name" value="PAS"/>
    <property type="match status" value="1"/>
</dbReference>
<evidence type="ECO:0000256" key="6">
    <source>
        <dbReference type="ARBA" id="ARBA00022777"/>
    </source>
</evidence>
<accession>A0A6J4INF0</accession>
<sequence length="348" mass="36694">MPDEGRSTAPDIEQIRCFAEESPAAVVVLAGPAHRVLYANPTFCAAADRSPDTLCGVPAADVFPHFRAAGHLATLDRLRAGGRPWTCRAQPLRLPLAEGEPRIWDIEATPLRSAGAVAGLLLQLRDVSAQRRAEAALQEALAAQQAIAREAEHRIKNSLQLVASLLRLQGSHMAEPAGRAAVEAATARVLAVAEAHRALQRSPDLRRVRLLDLLDELASGTSVQHPGTDLRTEAAEDLTLDAERAIPLALVLAELVEGAVRRAAGPASAPPASEPMRLSARRDGAAVLLELTDAGAAAEEGEAPGLGEKVVRALTRQIGAVLQTERLPCGRIRTALTLPADPAKPARG</sequence>
<dbReference type="EC" id="2.7.13.3" evidence="2"/>
<dbReference type="Pfam" id="PF07568">
    <property type="entry name" value="HisKA_2"/>
    <property type="match status" value="1"/>
</dbReference>
<dbReference type="PROSITE" id="PS50113">
    <property type="entry name" value="PAC"/>
    <property type="match status" value="1"/>
</dbReference>
<evidence type="ECO:0000256" key="4">
    <source>
        <dbReference type="ARBA" id="ARBA00022679"/>
    </source>
</evidence>
<dbReference type="PANTHER" id="PTHR41523">
    <property type="entry name" value="TWO-COMPONENT SYSTEM SENSOR PROTEIN"/>
    <property type="match status" value="1"/>
</dbReference>
<evidence type="ECO:0000256" key="2">
    <source>
        <dbReference type="ARBA" id="ARBA00012438"/>
    </source>
</evidence>
<dbReference type="GO" id="GO:0005524">
    <property type="term" value="F:ATP binding"/>
    <property type="evidence" value="ECO:0007669"/>
    <property type="project" value="UniProtKB-KW"/>
</dbReference>
<dbReference type="InterPro" id="IPR035965">
    <property type="entry name" value="PAS-like_dom_sf"/>
</dbReference>
<evidence type="ECO:0000259" key="9">
    <source>
        <dbReference type="PROSITE" id="PS50113"/>
    </source>
</evidence>
<dbReference type="Gene3D" id="3.30.565.10">
    <property type="entry name" value="Histidine kinase-like ATPase, C-terminal domain"/>
    <property type="match status" value="1"/>
</dbReference>
<dbReference type="InterPro" id="IPR036890">
    <property type="entry name" value="HATPase_C_sf"/>
</dbReference>
<dbReference type="Pfam" id="PF08448">
    <property type="entry name" value="PAS_4"/>
    <property type="match status" value="1"/>
</dbReference>
<keyword evidence="8" id="KW-0843">Virulence</keyword>
<evidence type="ECO:0000256" key="7">
    <source>
        <dbReference type="ARBA" id="ARBA00022840"/>
    </source>
</evidence>
<evidence type="ECO:0000256" key="5">
    <source>
        <dbReference type="ARBA" id="ARBA00022741"/>
    </source>
</evidence>